<dbReference type="SUPFAM" id="SSF54368">
    <property type="entry name" value="Glutamine synthetase, N-terminal domain"/>
    <property type="match status" value="1"/>
</dbReference>
<dbReference type="GO" id="GO:0004356">
    <property type="term" value="F:glutamine synthetase activity"/>
    <property type="evidence" value="ECO:0007669"/>
    <property type="project" value="UniProtKB-EC"/>
</dbReference>
<dbReference type="InterPro" id="IPR050292">
    <property type="entry name" value="Glutamine_Synthetase"/>
</dbReference>
<dbReference type="EC" id="6.3.1.2" evidence="3"/>
<name>A0A8C6SGG7_9GOBI</name>
<dbReference type="SUPFAM" id="SSF55931">
    <property type="entry name" value="Glutamine synthetase/guanido kinase"/>
    <property type="match status" value="1"/>
</dbReference>
<feature type="domain" description="GS catalytic" evidence="13">
    <location>
        <begin position="143"/>
        <end position="399"/>
    </location>
</feature>
<proteinExistence type="inferred from homology"/>
<sequence>MSFSLGCFSHIIVLSCMLYVCETPSDSVDMSFVPETMCLHRLARMPYLALPTVPHCQVTYIWISPCGKFPKGKTRTLDSEPQSVAGKNSLYTQPQGHGFHSKGFLWITLVPVRMFRDPFTRDPNKLVMCDALDLQGTPAQFHRRSECAKAMEEVKDQKPWFGFEQEFTLMALDQHPFGWRDDPYPTTPGVGEVGLEKIWGRDVSLSHYQACLYAGVKISGITNEGGPAQWEFQIGPCEGIELGDHAWTARYILFRVCEDFGVIPSFHPKLFDHPLWSSDGHMNFSTEAMRSPGGLTRIHAAIERLAQRHMEHVALYGDEHNNRKRMIGGSLSSAFDTFSWRTASRSVSVRIPGHVHSEGRGYLEDRRPPSDCDPYVVCQALVETCLPPPGGHNGEDAIL</sequence>
<evidence type="ECO:0000256" key="12">
    <source>
        <dbReference type="SAM" id="SignalP"/>
    </source>
</evidence>
<keyword evidence="15" id="KW-1185">Reference proteome</keyword>
<feature type="signal peptide" evidence="12">
    <location>
        <begin position="1"/>
        <end position="27"/>
    </location>
</feature>
<dbReference type="InterPro" id="IPR036651">
    <property type="entry name" value="Gln_synt_N_sf"/>
</dbReference>
<accession>A0A8C6SGG7</accession>
<feature type="chain" id="PRO_5034806193" description="Glutamine synthetase" evidence="12">
    <location>
        <begin position="28"/>
        <end position="399"/>
    </location>
</feature>
<evidence type="ECO:0000256" key="8">
    <source>
        <dbReference type="ARBA" id="ARBA00022840"/>
    </source>
</evidence>
<evidence type="ECO:0000313" key="15">
    <source>
        <dbReference type="Proteomes" id="UP000694523"/>
    </source>
</evidence>
<keyword evidence="7" id="KW-0547">Nucleotide-binding</keyword>
<evidence type="ECO:0000256" key="7">
    <source>
        <dbReference type="ARBA" id="ARBA00022741"/>
    </source>
</evidence>
<reference evidence="14" key="1">
    <citation type="submission" date="2025-08" db="UniProtKB">
        <authorList>
            <consortium name="Ensembl"/>
        </authorList>
    </citation>
    <scope>IDENTIFICATION</scope>
</reference>
<dbReference type="Gene3D" id="3.10.20.70">
    <property type="entry name" value="Glutamine synthetase, N-terminal domain"/>
    <property type="match status" value="1"/>
</dbReference>
<evidence type="ECO:0000256" key="11">
    <source>
        <dbReference type="RuleBase" id="RU000384"/>
    </source>
</evidence>
<evidence type="ECO:0000256" key="9">
    <source>
        <dbReference type="ARBA" id="ARBA00030668"/>
    </source>
</evidence>
<dbReference type="Gene3D" id="3.30.590.10">
    <property type="entry name" value="Glutamine synthetase/guanido kinase, catalytic domain"/>
    <property type="match status" value="1"/>
</dbReference>
<comment type="subcellular location">
    <subcellularLocation>
        <location evidence="1">Cytoplasm</location>
    </subcellularLocation>
</comment>
<evidence type="ECO:0000256" key="2">
    <source>
        <dbReference type="ARBA" id="ARBA00009897"/>
    </source>
</evidence>
<dbReference type="InterPro" id="IPR014746">
    <property type="entry name" value="Gln_synth/guanido_kin_cat_dom"/>
</dbReference>
<dbReference type="Pfam" id="PF00120">
    <property type="entry name" value="Gln-synt_C"/>
    <property type="match status" value="1"/>
</dbReference>
<evidence type="ECO:0000256" key="10">
    <source>
        <dbReference type="PROSITE-ProRule" id="PRU01331"/>
    </source>
</evidence>
<dbReference type="Ensembl" id="ENSNMLT00000007362.1">
    <property type="protein sequence ID" value="ENSNMLP00000006443.1"/>
    <property type="gene ID" value="ENSNMLG00000002810.1"/>
</dbReference>
<keyword evidence="5" id="KW-0963">Cytoplasm</keyword>
<dbReference type="GO" id="GO:0006542">
    <property type="term" value="P:glutamine biosynthetic process"/>
    <property type="evidence" value="ECO:0007669"/>
    <property type="project" value="InterPro"/>
</dbReference>
<dbReference type="PANTHER" id="PTHR20852">
    <property type="entry name" value="GLUTAMINE SYNTHETASE"/>
    <property type="match status" value="1"/>
</dbReference>
<dbReference type="FunFam" id="3.30.590.10:FF:000011">
    <property type="entry name" value="Glutamine synthetase"/>
    <property type="match status" value="1"/>
</dbReference>
<comment type="similarity">
    <text evidence="2 10 11">Belongs to the glutamine synthetase family.</text>
</comment>
<evidence type="ECO:0000256" key="3">
    <source>
        <dbReference type="ARBA" id="ARBA00012937"/>
    </source>
</evidence>
<keyword evidence="12" id="KW-0732">Signal</keyword>
<protein>
    <recommendedName>
        <fullName evidence="4">Glutamine synthetase</fullName>
        <ecNumber evidence="3">6.3.1.2</ecNumber>
    </recommendedName>
    <alternativeName>
        <fullName evidence="9">Glutamate--ammonia ligase</fullName>
    </alternativeName>
</protein>
<organism evidence="14 15">
    <name type="scientific">Neogobius melanostomus</name>
    <name type="common">round goby</name>
    <dbReference type="NCBI Taxonomy" id="47308"/>
    <lineage>
        <taxon>Eukaryota</taxon>
        <taxon>Metazoa</taxon>
        <taxon>Chordata</taxon>
        <taxon>Craniata</taxon>
        <taxon>Vertebrata</taxon>
        <taxon>Euteleostomi</taxon>
        <taxon>Actinopterygii</taxon>
        <taxon>Neopterygii</taxon>
        <taxon>Teleostei</taxon>
        <taxon>Neoteleostei</taxon>
        <taxon>Acanthomorphata</taxon>
        <taxon>Gobiaria</taxon>
        <taxon>Gobiiformes</taxon>
        <taxon>Gobioidei</taxon>
        <taxon>Gobiidae</taxon>
        <taxon>Benthophilinae</taxon>
        <taxon>Neogobiini</taxon>
        <taxon>Neogobius</taxon>
    </lineage>
</organism>
<dbReference type="SMART" id="SM01230">
    <property type="entry name" value="Gln-synt_C"/>
    <property type="match status" value="1"/>
</dbReference>
<dbReference type="PANTHER" id="PTHR20852:SF43">
    <property type="entry name" value="GLUTAMINE SYNTHETASE"/>
    <property type="match status" value="1"/>
</dbReference>
<keyword evidence="6" id="KW-0436">Ligase</keyword>
<evidence type="ECO:0000256" key="4">
    <source>
        <dbReference type="ARBA" id="ARBA00021364"/>
    </source>
</evidence>
<dbReference type="GO" id="GO:0005737">
    <property type="term" value="C:cytoplasm"/>
    <property type="evidence" value="ECO:0007669"/>
    <property type="project" value="UniProtKB-SubCell"/>
</dbReference>
<evidence type="ECO:0000256" key="6">
    <source>
        <dbReference type="ARBA" id="ARBA00022598"/>
    </source>
</evidence>
<evidence type="ECO:0000259" key="13">
    <source>
        <dbReference type="PROSITE" id="PS51987"/>
    </source>
</evidence>
<keyword evidence="8" id="KW-0067">ATP-binding</keyword>
<dbReference type="Proteomes" id="UP000694523">
    <property type="component" value="Unplaced"/>
</dbReference>
<dbReference type="AlphaFoldDB" id="A0A8C6SGG7"/>
<evidence type="ECO:0000256" key="1">
    <source>
        <dbReference type="ARBA" id="ARBA00004496"/>
    </source>
</evidence>
<dbReference type="GO" id="GO:0005524">
    <property type="term" value="F:ATP binding"/>
    <property type="evidence" value="ECO:0007669"/>
    <property type="project" value="UniProtKB-KW"/>
</dbReference>
<dbReference type="PROSITE" id="PS51987">
    <property type="entry name" value="GS_CATALYTIC"/>
    <property type="match status" value="1"/>
</dbReference>
<evidence type="ECO:0000256" key="5">
    <source>
        <dbReference type="ARBA" id="ARBA00022490"/>
    </source>
</evidence>
<reference evidence="14" key="2">
    <citation type="submission" date="2025-09" db="UniProtKB">
        <authorList>
            <consortium name="Ensembl"/>
        </authorList>
    </citation>
    <scope>IDENTIFICATION</scope>
</reference>
<dbReference type="InterPro" id="IPR008146">
    <property type="entry name" value="Gln_synth_cat_dom"/>
</dbReference>
<evidence type="ECO:0000313" key="14">
    <source>
        <dbReference type="Ensembl" id="ENSNMLP00000006443.1"/>
    </source>
</evidence>